<feature type="compositionally biased region" description="Basic and acidic residues" evidence="1">
    <location>
        <begin position="135"/>
        <end position="172"/>
    </location>
</feature>
<dbReference type="AlphaFoldDB" id="A0AAD9I6D9"/>
<feature type="compositionally biased region" description="Basic and acidic residues" evidence="1">
    <location>
        <begin position="463"/>
        <end position="488"/>
    </location>
</feature>
<dbReference type="PANTHER" id="PTHR14312">
    <property type="entry name" value="CREB/ATF BZIP TRANSCRIPTION FACTOR"/>
    <property type="match status" value="1"/>
</dbReference>
<organism evidence="2 3">
    <name type="scientific">Phyllachora maydis</name>
    <dbReference type="NCBI Taxonomy" id="1825666"/>
    <lineage>
        <taxon>Eukaryota</taxon>
        <taxon>Fungi</taxon>
        <taxon>Dikarya</taxon>
        <taxon>Ascomycota</taxon>
        <taxon>Pezizomycotina</taxon>
        <taxon>Sordariomycetes</taxon>
        <taxon>Sordariomycetidae</taxon>
        <taxon>Phyllachorales</taxon>
        <taxon>Phyllachoraceae</taxon>
        <taxon>Phyllachora</taxon>
    </lineage>
</organism>
<accession>A0AAD9I6D9</accession>
<gene>
    <name evidence="2" type="ORF">P8C59_005906</name>
</gene>
<feature type="compositionally biased region" description="Low complexity" evidence="1">
    <location>
        <begin position="489"/>
        <end position="508"/>
    </location>
</feature>
<feature type="region of interest" description="Disordered" evidence="1">
    <location>
        <begin position="680"/>
        <end position="757"/>
    </location>
</feature>
<feature type="compositionally biased region" description="Basic and acidic residues" evidence="1">
    <location>
        <begin position="428"/>
        <end position="439"/>
    </location>
</feature>
<feature type="compositionally biased region" description="Low complexity" evidence="1">
    <location>
        <begin position="125"/>
        <end position="134"/>
    </location>
</feature>
<name>A0AAD9I6D9_9PEZI</name>
<dbReference type="Proteomes" id="UP001217918">
    <property type="component" value="Unassembled WGS sequence"/>
</dbReference>
<dbReference type="GO" id="GO:0005634">
    <property type="term" value="C:nucleus"/>
    <property type="evidence" value="ECO:0007669"/>
    <property type="project" value="TreeGrafter"/>
</dbReference>
<comment type="caution">
    <text evidence="2">The sequence shown here is derived from an EMBL/GenBank/DDBJ whole genome shotgun (WGS) entry which is preliminary data.</text>
</comment>
<evidence type="ECO:0000313" key="2">
    <source>
        <dbReference type="EMBL" id="KAK2071484.1"/>
    </source>
</evidence>
<evidence type="ECO:0000256" key="1">
    <source>
        <dbReference type="SAM" id="MobiDB-lite"/>
    </source>
</evidence>
<dbReference type="GO" id="GO:0010468">
    <property type="term" value="P:regulation of gene expression"/>
    <property type="evidence" value="ECO:0007669"/>
    <property type="project" value="TreeGrafter"/>
</dbReference>
<proteinExistence type="predicted"/>
<reference evidence="2" key="1">
    <citation type="journal article" date="2023" name="Mol. Plant Microbe Interact.">
        <title>Elucidating the Obligate Nature and Biological Capacity of an Invasive Fungal Corn Pathogen.</title>
        <authorList>
            <person name="MacCready J.S."/>
            <person name="Roggenkamp E.M."/>
            <person name="Gdanetz K."/>
            <person name="Chilvers M.I."/>
        </authorList>
    </citation>
    <scope>NUCLEOTIDE SEQUENCE</scope>
    <source>
        <strain evidence="2">PM02</strain>
    </source>
</reference>
<dbReference type="GO" id="GO:0043565">
    <property type="term" value="F:sequence-specific DNA binding"/>
    <property type="evidence" value="ECO:0007669"/>
    <property type="project" value="TreeGrafter"/>
</dbReference>
<feature type="region of interest" description="Disordered" evidence="1">
    <location>
        <begin position="463"/>
        <end position="514"/>
    </location>
</feature>
<evidence type="ECO:0000313" key="3">
    <source>
        <dbReference type="Proteomes" id="UP001217918"/>
    </source>
</evidence>
<sequence length="932" mass="101893">MPPSHGARKFIPHPLTGTFVPVDAQPSDPDPGKDQDQYDEWGFLKGTPLKEQHNQAMESKAGPHHPPPAGARQSRSPDKSTTPKPEDYLWTHSRHHQHHYTATTGAESAYKHGLNPDGPRYHYTASSSAASANNHESEAAKTERDADQLLRNRELKRVGAKGCLKEETDMAQKKAGRQPESLAVSAGQRTLSRTPEKQTQTADRDGSTPTNQPDLPLRPSQSKKKTPGRGSNQVNVSPTKTTIAKRRHLDPLAPVDTSKTRMHMKLSAERKGANKTVAVQVPIPDERTEIPNPFEDAKSSAYSQDFDGGDFEDRLATDFGDVHISPLHVNKDNFSVFEGYQKWCGTPVDAEATTARPPAVRSPRRGRSKRAEDKSELQPSLMPPRRLLDEPENLYSPLTPYFQTTAGPVTRKAAKKLVGDNGWLGKTNEGEPGDRDGKKASPTRKGRFFNDLFKKAKDLVEFTNEKANRRSRESGKSDKTKSAEDKQHQQQQQHQHQQQQQQQQQHQQPGPRTLMVSLNPREQSLVYGELEFTLTTALDAFLTREFNAGRVDAGVLGKTAKKWEGLGRPKVLGFRYDLATQLKVVRQHADAFVFHGRPASTAAVCGQLDMMATDAKQMRLRTFCNPDTVLAKQLLDAAGLCRTVDASAELLEKMEEMIGFFRACVARERHFQRQALAVPAPDTAAAGSDESAQTTTPADGAARVSPEEEEEEEEEEDEGEDESDNESESSEDEMAGAVDNGSNRQGPAAHVAHGPSQSAADYRSTFYYPQNHPLGSQRVAMATYPYVYPYACHPHAGYAYNSYPHPPGYPAVGGYHATGPSAAGHAAAGHPAYPPMAWVQPQGPPPPATAAAAHVSRKKSKAALPGSHSQGSLHYGEAQTTVGDVAVAAHVPGRHGTGVARYHTDGGAQVRRKVRATVEHSAAMDPAEFAME</sequence>
<feature type="compositionally biased region" description="Acidic residues" evidence="1">
    <location>
        <begin position="707"/>
        <end position="734"/>
    </location>
</feature>
<feature type="compositionally biased region" description="Polar residues" evidence="1">
    <location>
        <begin position="187"/>
        <end position="213"/>
    </location>
</feature>
<feature type="compositionally biased region" description="Basic residues" evidence="1">
    <location>
        <begin position="1"/>
        <end position="11"/>
    </location>
</feature>
<feature type="compositionally biased region" description="Polar residues" evidence="1">
    <location>
        <begin position="229"/>
        <end position="242"/>
    </location>
</feature>
<dbReference type="EMBL" id="JAQQPM010000005">
    <property type="protein sequence ID" value="KAK2071484.1"/>
    <property type="molecule type" value="Genomic_DNA"/>
</dbReference>
<feature type="region of interest" description="Disordered" evidence="1">
    <location>
        <begin position="351"/>
        <end position="392"/>
    </location>
</feature>
<feature type="region of interest" description="Disordered" evidence="1">
    <location>
        <begin position="842"/>
        <end position="872"/>
    </location>
</feature>
<feature type="region of interest" description="Disordered" evidence="1">
    <location>
        <begin position="420"/>
        <end position="449"/>
    </location>
</feature>
<keyword evidence="3" id="KW-1185">Reference proteome</keyword>
<protein>
    <submittedName>
        <fullName evidence="2">Uncharacterized protein</fullName>
    </submittedName>
</protein>
<feature type="region of interest" description="Disordered" evidence="1">
    <location>
        <begin position="1"/>
        <end position="256"/>
    </location>
</feature>
<dbReference type="PANTHER" id="PTHR14312:SF1">
    <property type="entry name" value="BASIC-LEUCINE ZIPPER TRANSCRIPTION FACTOR A"/>
    <property type="match status" value="1"/>
</dbReference>